<evidence type="ECO:0000256" key="14">
    <source>
        <dbReference type="ARBA" id="ARBA00038000"/>
    </source>
</evidence>
<dbReference type="GO" id="GO:0016887">
    <property type="term" value="F:ATP hydrolysis activity"/>
    <property type="evidence" value="ECO:0007669"/>
    <property type="project" value="InterPro"/>
</dbReference>
<dbReference type="AlphaFoldDB" id="A0A927QZQ4"/>
<keyword evidence="13" id="KW-0234">DNA repair</keyword>
<dbReference type="InterPro" id="IPR003439">
    <property type="entry name" value="ABC_transporter-like_ATP-bd"/>
</dbReference>
<comment type="caution">
    <text evidence="19">The sequence shown here is derived from an EMBL/GenBank/DDBJ whole genome shotgun (WGS) entry which is preliminary data.</text>
</comment>
<dbReference type="Gene3D" id="3.40.50.300">
    <property type="entry name" value="P-loop containing nucleotide triphosphate hydrolases"/>
    <property type="match status" value="2"/>
</dbReference>
<dbReference type="Pfam" id="PF17755">
    <property type="entry name" value="UvrA_DNA-bind"/>
    <property type="match status" value="1"/>
</dbReference>
<dbReference type="PROSITE" id="PS50893">
    <property type="entry name" value="ABC_TRANSPORTER_2"/>
    <property type="match status" value="1"/>
</dbReference>
<evidence type="ECO:0000256" key="8">
    <source>
        <dbReference type="ARBA" id="ARBA00022771"/>
    </source>
</evidence>
<dbReference type="SUPFAM" id="SSF52540">
    <property type="entry name" value="P-loop containing nucleoside triphosphate hydrolases"/>
    <property type="match status" value="2"/>
</dbReference>
<evidence type="ECO:0000256" key="5">
    <source>
        <dbReference type="ARBA" id="ARBA00022741"/>
    </source>
</evidence>
<dbReference type="InterPro" id="IPR003593">
    <property type="entry name" value="AAA+_ATPase"/>
</dbReference>
<evidence type="ECO:0000256" key="17">
    <source>
        <dbReference type="SAM" id="MobiDB-lite"/>
    </source>
</evidence>
<evidence type="ECO:0000256" key="16">
    <source>
        <dbReference type="ARBA" id="ARBA00042156"/>
    </source>
</evidence>
<dbReference type="Proteomes" id="UP000649753">
    <property type="component" value="Unassembled WGS sequence"/>
</dbReference>
<keyword evidence="11" id="KW-0267">Excision nuclease</keyword>
<evidence type="ECO:0000259" key="18">
    <source>
        <dbReference type="PROSITE" id="PS50893"/>
    </source>
</evidence>
<dbReference type="SMART" id="SM00382">
    <property type="entry name" value="AAA"/>
    <property type="match status" value="2"/>
</dbReference>
<keyword evidence="20" id="KW-1185">Reference proteome</keyword>
<dbReference type="GO" id="GO:0004518">
    <property type="term" value="F:nuclease activity"/>
    <property type="evidence" value="ECO:0007669"/>
    <property type="project" value="UniProtKB-KW"/>
</dbReference>
<keyword evidence="8" id="KW-0863">Zinc-finger</keyword>
<organism evidence="19 20">
    <name type="scientific">Plantactinospora soyae</name>
    <dbReference type="NCBI Taxonomy" id="1544732"/>
    <lineage>
        <taxon>Bacteria</taxon>
        <taxon>Bacillati</taxon>
        <taxon>Actinomycetota</taxon>
        <taxon>Actinomycetes</taxon>
        <taxon>Micromonosporales</taxon>
        <taxon>Micromonosporaceae</taxon>
        <taxon>Plantactinospora</taxon>
    </lineage>
</organism>
<dbReference type="GO" id="GO:0003677">
    <property type="term" value="F:DNA binding"/>
    <property type="evidence" value="ECO:0007669"/>
    <property type="project" value="UniProtKB-KW"/>
</dbReference>
<keyword evidence="6" id="KW-0227">DNA damage</keyword>
<comment type="similarity">
    <text evidence="14">Belongs to the ABC transporter superfamily. UvrA family.</text>
</comment>
<evidence type="ECO:0000256" key="11">
    <source>
        <dbReference type="ARBA" id="ARBA00022881"/>
    </source>
</evidence>
<proteinExistence type="inferred from homology"/>
<dbReference type="InterPro" id="IPR017871">
    <property type="entry name" value="ABC_transporter-like_CS"/>
</dbReference>
<accession>A0A927QZQ4</accession>
<gene>
    <name evidence="19" type="ORF">H4W31_006318</name>
</gene>
<evidence type="ECO:0000256" key="10">
    <source>
        <dbReference type="ARBA" id="ARBA00022840"/>
    </source>
</evidence>
<keyword evidence="2" id="KW-0963">Cytoplasm</keyword>
<feature type="domain" description="ABC transporter" evidence="18">
    <location>
        <begin position="480"/>
        <end position="805"/>
    </location>
</feature>
<feature type="region of interest" description="Disordered" evidence="17">
    <location>
        <begin position="792"/>
        <end position="829"/>
    </location>
</feature>
<evidence type="ECO:0000256" key="6">
    <source>
        <dbReference type="ARBA" id="ARBA00022763"/>
    </source>
</evidence>
<keyword evidence="4" id="KW-0677">Repeat</keyword>
<dbReference type="Gene3D" id="1.20.1580.10">
    <property type="entry name" value="ABC transporter ATPase like domain"/>
    <property type="match status" value="2"/>
</dbReference>
<name>A0A927QZQ4_9ACTN</name>
<keyword evidence="9" id="KW-0862">Zinc</keyword>
<reference evidence="19" key="1">
    <citation type="submission" date="2020-10" db="EMBL/GenBank/DDBJ databases">
        <title>Sequencing the genomes of 1000 actinobacteria strains.</title>
        <authorList>
            <person name="Klenk H.-P."/>
        </authorList>
    </citation>
    <scope>NUCLEOTIDE SEQUENCE</scope>
    <source>
        <strain evidence="19">DSM 46832</strain>
    </source>
</reference>
<comment type="subcellular location">
    <subcellularLocation>
        <location evidence="1">Cytoplasm</location>
    </subcellularLocation>
</comment>
<evidence type="ECO:0000256" key="13">
    <source>
        <dbReference type="ARBA" id="ARBA00023204"/>
    </source>
</evidence>
<keyword evidence="3" id="KW-0479">Metal-binding</keyword>
<evidence type="ECO:0000256" key="7">
    <source>
        <dbReference type="ARBA" id="ARBA00022769"/>
    </source>
</evidence>
<dbReference type="InterPro" id="IPR041552">
    <property type="entry name" value="UvrA_DNA-bd"/>
</dbReference>
<dbReference type="GO" id="GO:0008270">
    <property type="term" value="F:zinc ion binding"/>
    <property type="evidence" value="ECO:0007669"/>
    <property type="project" value="UniProtKB-KW"/>
</dbReference>
<dbReference type="GO" id="GO:0005737">
    <property type="term" value="C:cytoplasm"/>
    <property type="evidence" value="ECO:0007669"/>
    <property type="project" value="UniProtKB-SubCell"/>
</dbReference>
<evidence type="ECO:0000256" key="12">
    <source>
        <dbReference type="ARBA" id="ARBA00023125"/>
    </source>
</evidence>
<evidence type="ECO:0000313" key="20">
    <source>
        <dbReference type="Proteomes" id="UP000649753"/>
    </source>
</evidence>
<evidence type="ECO:0000256" key="3">
    <source>
        <dbReference type="ARBA" id="ARBA00022723"/>
    </source>
</evidence>
<dbReference type="PROSITE" id="PS00211">
    <property type="entry name" value="ABC_TRANSPORTER_1"/>
    <property type="match status" value="2"/>
</dbReference>
<keyword evidence="7" id="KW-0228">DNA excision</keyword>
<evidence type="ECO:0000256" key="1">
    <source>
        <dbReference type="ARBA" id="ARBA00004496"/>
    </source>
</evidence>
<dbReference type="InterPro" id="IPR027417">
    <property type="entry name" value="P-loop_NTPase"/>
</dbReference>
<dbReference type="GO" id="GO:0006281">
    <property type="term" value="P:DNA repair"/>
    <property type="evidence" value="ECO:0007669"/>
    <property type="project" value="UniProtKB-KW"/>
</dbReference>
<evidence type="ECO:0000256" key="4">
    <source>
        <dbReference type="ARBA" id="ARBA00022737"/>
    </source>
</evidence>
<dbReference type="EMBL" id="JADBEB010000001">
    <property type="protein sequence ID" value="MBE1490680.1"/>
    <property type="molecule type" value="Genomic_DNA"/>
</dbReference>
<dbReference type="PANTHER" id="PTHR43152:SF1">
    <property type="entry name" value="UVRA PROTEIN"/>
    <property type="match status" value="1"/>
</dbReference>
<evidence type="ECO:0000256" key="15">
    <source>
        <dbReference type="ARBA" id="ARBA00039316"/>
    </source>
</evidence>
<evidence type="ECO:0000256" key="9">
    <source>
        <dbReference type="ARBA" id="ARBA00022833"/>
    </source>
</evidence>
<dbReference type="Gene3D" id="1.10.8.280">
    <property type="entry name" value="ABC transporter ATPase domain-like"/>
    <property type="match status" value="1"/>
</dbReference>
<dbReference type="RefSeq" id="WP_192769921.1">
    <property type="nucleotide sequence ID" value="NZ_JADBEB010000001.1"/>
</dbReference>
<keyword evidence="10" id="KW-0067">ATP-binding</keyword>
<sequence>MNAHNAIEAVGVRTHNLRGIDVRVPHRAIVAVTGVSGSGKSSLVLDTLHAEARLRYVEGFDPYVRKFLTPRDRPQADRIRGLTATLAVDQRNANSNPNSTLGTLTGLEAYLGLVFARLGPLASGNEWTGPLHPAQFDPYSREGICPGCIGAREIVRAGPDLIVPRPDLPLLDGGSPWFGHRLSNEELALSSLAKQHGTDLERPWREHPQEFRQAVLYGTGGEEIDVVYTGSNRRKGTELTYRTRQALDGAVAEIERAYAAAGPEAKRVYLPFLDRRECQTCDGTGLGEIARTVTLGGKTFRDVTDERVLDVREWLRAVAAKLNDAQRTVGQVLVPELADRLELLHRLGLGHLELCRGAPTLSGGELQRARLSAQISTALTGLTYVFDEPGAGLHPVDKDHLFHILRELRDAGNTVLLVEHDPDLIARADWIVDLGPGGGRDGGQVVVSGPPAEVARHRQSVTGRYLREPDYRLHRPQRPARGDDGWLVLRDAAAHNVSAREVRVPLRRLTCLTGISGSGKSSLLHRVIADSVSAGLAGKQLTAASSAAGLDRLRWIAVADQRPIGRTPRSNPATYTKAFDLIRPLFAGTDTARSRGLGSASVFSFNSPGGRCEACQGLGRVKLDMQFLGDTYLTCPQCDGRRYGPDVLAVRYRGLAIDEVLATTVAAATALFDEPRQLPALLRAMVDVGLGYLTLGESGTALSGGEAQRLKLAKAIVRGRGGREPGLVVLDEPVTGLHPADAQRLIGVLDHLLDRGHTVVMAEHDAHAAASADWIIDLGPGAGPAGGRIINEGTPSQVARGTGPTAPHLLRLTGQRRDRSPMNGADDLP</sequence>
<evidence type="ECO:0000256" key="2">
    <source>
        <dbReference type="ARBA" id="ARBA00022490"/>
    </source>
</evidence>
<evidence type="ECO:0000313" key="19">
    <source>
        <dbReference type="EMBL" id="MBE1490680.1"/>
    </source>
</evidence>
<dbReference type="GO" id="GO:0005524">
    <property type="term" value="F:ATP binding"/>
    <property type="evidence" value="ECO:0007669"/>
    <property type="project" value="UniProtKB-KW"/>
</dbReference>
<protein>
    <recommendedName>
        <fullName evidence="15">UvrABC system protein A</fullName>
    </recommendedName>
    <alternativeName>
        <fullName evidence="16">Excinuclease ABC subunit A</fullName>
    </alternativeName>
</protein>
<keyword evidence="5" id="KW-0547">Nucleotide-binding</keyword>
<dbReference type="PANTHER" id="PTHR43152">
    <property type="entry name" value="UVRABC SYSTEM PROTEIN A"/>
    <property type="match status" value="1"/>
</dbReference>
<keyword evidence="12" id="KW-0238">DNA-binding</keyword>